<dbReference type="Proteomes" id="UP000199477">
    <property type="component" value="Unassembled WGS sequence"/>
</dbReference>
<evidence type="ECO:0000313" key="3">
    <source>
        <dbReference type="Proteomes" id="UP000199477"/>
    </source>
</evidence>
<keyword evidence="1" id="KW-0812">Transmembrane</keyword>
<reference evidence="3" key="1">
    <citation type="submission" date="2016-10" db="EMBL/GenBank/DDBJ databases">
        <authorList>
            <person name="Varghese N."/>
            <person name="Submissions S."/>
        </authorList>
    </citation>
    <scope>NUCLEOTIDE SEQUENCE [LARGE SCALE GENOMIC DNA]</scope>
    <source>
        <strain evidence="3">UNC178MFTsu3.1</strain>
    </source>
</reference>
<keyword evidence="3" id="KW-1185">Reference proteome</keyword>
<keyword evidence="1" id="KW-1133">Transmembrane helix</keyword>
<proteinExistence type="predicted"/>
<evidence type="ECO:0000256" key="1">
    <source>
        <dbReference type="SAM" id="Phobius"/>
    </source>
</evidence>
<feature type="transmembrane region" description="Helical" evidence="1">
    <location>
        <begin position="6"/>
        <end position="27"/>
    </location>
</feature>
<keyword evidence="1" id="KW-0472">Membrane</keyword>
<dbReference type="EMBL" id="FONH01000005">
    <property type="protein sequence ID" value="SFE90716.1"/>
    <property type="molecule type" value="Genomic_DNA"/>
</dbReference>
<sequence length="73" mass="8292">MLLGSELLPFALGFILYIAAMIAAYCASDLFTDAIMIRFDHFKRFRLALVLGMLGFVLCLIWVPYIVAFKLDK</sequence>
<name>A0A1I2EDQ2_9GAMM</name>
<gene>
    <name evidence="2" type="ORF">SAMN02799615_01905</name>
</gene>
<dbReference type="AlphaFoldDB" id="A0A1I2EDQ2"/>
<evidence type="ECO:0000313" key="2">
    <source>
        <dbReference type="EMBL" id="SFE90716.1"/>
    </source>
</evidence>
<organism evidence="2 3">
    <name type="scientific">Dyella marensis</name>
    <dbReference type="NCBI Taxonomy" id="500610"/>
    <lineage>
        <taxon>Bacteria</taxon>
        <taxon>Pseudomonadati</taxon>
        <taxon>Pseudomonadota</taxon>
        <taxon>Gammaproteobacteria</taxon>
        <taxon>Lysobacterales</taxon>
        <taxon>Rhodanobacteraceae</taxon>
        <taxon>Dyella</taxon>
    </lineage>
</organism>
<feature type="transmembrane region" description="Helical" evidence="1">
    <location>
        <begin position="47"/>
        <end position="67"/>
    </location>
</feature>
<accession>A0A1I2EDQ2</accession>
<protein>
    <submittedName>
        <fullName evidence="2">Uncharacterized protein</fullName>
    </submittedName>
</protein>